<dbReference type="EMBL" id="GGEC01089880">
    <property type="protein sequence ID" value="MBX70364.1"/>
    <property type="molecule type" value="Transcribed_RNA"/>
</dbReference>
<accession>A0A2P2QU20</accession>
<name>A0A2P2QU20_RHIMU</name>
<protein>
    <submittedName>
        <fullName evidence="1">Uncharacterized protein</fullName>
    </submittedName>
</protein>
<organism evidence="1">
    <name type="scientific">Rhizophora mucronata</name>
    <name type="common">Asiatic mangrove</name>
    <dbReference type="NCBI Taxonomy" id="61149"/>
    <lineage>
        <taxon>Eukaryota</taxon>
        <taxon>Viridiplantae</taxon>
        <taxon>Streptophyta</taxon>
        <taxon>Embryophyta</taxon>
        <taxon>Tracheophyta</taxon>
        <taxon>Spermatophyta</taxon>
        <taxon>Magnoliopsida</taxon>
        <taxon>eudicotyledons</taxon>
        <taxon>Gunneridae</taxon>
        <taxon>Pentapetalae</taxon>
        <taxon>rosids</taxon>
        <taxon>fabids</taxon>
        <taxon>Malpighiales</taxon>
        <taxon>Rhizophoraceae</taxon>
        <taxon>Rhizophora</taxon>
    </lineage>
</organism>
<reference evidence="1" key="1">
    <citation type="submission" date="2018-02" db="EMBL/GenBank/DDBJ databases">
        <title>Rhizophora mucronata_Transcriptome.</title>
        <authorList>
            <person name="Meera S.P."/>
            <person name="Sreeshan A."/>
            <person name="Augustine A."/>
        </authorList>
    </citation>
    <scope>NUCLEOTIDE SEQUENCE</scope>
    <source>
        <tissue evidence="1">Leaf</tissue>
    </source>
</reference>
<evidence type="ECO:0000313" key="1">
    <source>
        <dbReference type="EMBL" id="MBX70364.1"/>
    </source>
</evidence>
<proteinExistence type="predicted"/>
<sequence length="28" mass="3378">MSTWPNIWDKLNHTIKQIKISIKLIRSL</sequence>
<dbReference type="AlphaFoldDB" id="A0A2P2QU20"/>